<evidence type="ECO:0000256" key="4">
    <source>
        <dbReference type="ARBA" id="ARBA00022701"/>
    </source>
</evidence>
<name>A0A0H5QI39_9EUKA</name>
<dbReference type="Gene3D" id="1.10.8.1220">
    <property type="match status" value="1"/>
</dbReference>
<dbReference type="InterPro" id="IPR027417">
    <property type="entry name" value="P-loop_NTPase"/>
</dbReference>
<dbReference type="GO" id="GO:0045505">
    <property type="term" value="F:dynein intermediate chain binding"/>
    <property type="evidence" value="ECO:0007669"/>
    <property type="project" value="InterPro"/>
</dbReference>
<dbReference type="AlphaFoldDB" id="A0A0H5QI39"/>
<evidence type="ECO:0000256" key="6">
    <source>
        <dbReference type="ARBA" id="ARBA00022840"/>
    </source>
</evidence>
<dbReference type="InterPro" id="IPR004273">
    <property type="entry name" value="Dynein_heavy_D6_P-loop"/>
</dbReference>
<reference evidence="16" key="1">
    <citation type="submission" date="2015-04" db="EMBL/GenBank/DDBJ databases">
        <title>The genome sequence of the plant pathogenic Rhizarian Plasmodiophora brassicae reveals insights in its biotrophic life cycle and the origin of chitin synthesis.</title>
        <authorList>
            <person name="Schwelm A."/>
            <person name="Fogelqvist J."/>
            <person name="Knaust A."/>
            <person name="Julke S."/>
            <person name="Lilja T."/>
            <person name="Dhandapani V."/>
            <person name="Bonilla-Rosso G."/>
            <person name="Karlsson M."/>
            <person name="Shevchenko A."/>
            <person name="Choi S.R."/>
            <person name="Kim H.G."/>
            <person name="Park J.Y."/>
            <person name="Lim Y.P."/>
            <person name="Ludwig-Muller J."/>
            <person name="Dixelius C."/>
        </authorList>
    </citation>
    <scope>NUCLEOTIDE SEQUENCE</scope>
    <source>
        <tissue evidence="16">Potato root galls</tissue>
    </source>
</reference>
<dbReference type="PANTHER" id="PTHR22878">
    <property type="entry name" value="DYNEIN HEAVY CHAIN 6, AXONEMAL-LIKE-RELATED"/>
    <property type="match status" value="1"/>
</dbReference>
<dbReference type="FunFam" id="3.40.50.300:FF:000153">
    <property type="entry name" value="Dynein axonemal heavy chain 1"/>
    <property type="match status" value="1"/>
</dbReference>
<dbReference type="InterPro" id="IPR041658">
    <property type="entry name" value="AAA_lid_11"/>
</dbReference>
<evidence type="ECO:0000313" key="16">
    <source>
        <dbReference type="EMBL" id="CRZ01710.1"/>
    </source>
</evidence>
<comment type="subcellular location">
    <subcellularLocation>
        <location evidence="1">Cell projection</location>
        <location evidence="1">Cilium</location>
    </subcellularLocation>
    <subcellularLocation>
        <location evidence="2">Cytoplasm</location>
        <location evidence="2">Cytoskeleton</location>
    </subcellularLocation>
</comment>
<protein>
    <recommendedName>
        <fullName evidence="17">Dynein heavy chain region D6 P-loop domain-containing protein</fullName>
    </recommendedName>
</protein>
<keyword evidence="7" id="KW-0243">Dynein</keyword>
<feature type="non-terminal residue" evidence="16">
    <location>
        <position position="1"/>
    </location>
</feature>
<evidence type="ECO:0000256" key="7">
    <source>
        <dbReference type="ARBA" id="ARBA00023017"/>
    </source>
</evidence>
<feature type="domain" description="Dynein heavy chain AAA lid" evidence="14">
    <location>
        <begin position="393"/>
        <end position="538"/>
    </location>
</feature>
<dbReference type="InterPro" id="IPR041228">
    <property type="entry name" value="Dynein_C"/>
</dbReference>
<dbReference type="Gene3D" id="1.20.1270.280">
    <property type="match status" value="1"/>
</dbReference>
<feature type="domain" description="Dynein heavy chain region D6 P-loop" evidence="13">
    <location>
        <begin position="246"/>
        <end position="361"/>
    </location>
</feature>
<dbReference type="GO" id="GO:0005929">
    <property type="term" value="C:cilium"/>
    <property type="evidence" value="ECO:0007669"/>
    <property type="project" value="UniProtKB-SubCell"/>
</dbReference>
<dbReference type="GO" id="GO:0051959">
    <property type="term" value="F:dynein light intermediate chain binding"/>
    <property type="evidence" value="ECO:0007669"/>
    <property type="project" value="InterPro"/>
</dbReference>
<accession>A0A0H5QI39</accession>
<dbReference type="GO" id="GO:0005524">
    <property type="term" value="F:ATP binding"/>
    <property type="evidence" value="ECO:0007669"/>
    <property type="project" value="UniProtKB-KW"/>
</dbReference>
<evidence type="ECO:0000256" key="10">
    <source>
        <dbReference type="ARBA" id="ARBA00023175"/>
    </source>
</evidence>
<keyword evidence="10" id="KW-0505">Motor protein</keyword>
<dbReference type="InterPro" id="IPR026983">
    <property type="entry name" value="DHC"/>
</dbReference>
<dbReference type="GO" id="GO:0007018">
    <property type="term" value="P:microtubule-based movement"/>
    <property type="evidence" value="ECO:0007669"/>
    <property type="project" value="InterPro"/>
</dbReference>
<keyword evidence="3" id="KW-0963">Cytoplasm</keyword>
<evidence type="ECO:0000256" key="2">
    <source>
        <dbReference type="ARBA" id="ARBA00004245"/>
    </source>
</evidence>
<dbReference type="GO" id="GO:0005874">
    <property type="term" value="C:microtubule"/>
    <property type="evidence" value="ECO:0007669"/>
    <property type="project" value="UniProtKB-KW"/>
</dbReference>
<dbReference type="FunFam" id="1.10.8.720:FF:000005">
    <property type="entry name" value="Dynein axonemal heavy chain 10"/>
    <property type="match status" value="1"/>
</dbReference>
<keyword evidence="4" id="KW-0493">Microtubule</keyword>
<evidence type="ECO:0000259" key="13">
    <source>
        <dbReference type="Pfam" id="PF03028"/>
    </source>
</evidence>
<evidence type="ECO:0000256" key="3">
    <source>
        <dbReference type="ARBA" id="ARBA00022490"/>
    </source>
</evidence>
<keyword evidence="9" id="KW-0969">Cilium</keyword>
<feature type="domain" description="Dynein heavy chain C-terminal" evidence="15">
    <location>
        <begin position="546"/>
        <end position="708"/>
    </location>
</feature>
<evidence type="ECO:0000256" key="9">
    <source>
        <dbReference type="ARBA" id="ARBA00023069"/>
    </source>
</evidence>
<keyword evidence="8" id="KW-0175">Coiled coil</keyword>
<keyword evidence="5" id="KW-0547">Nucleotide-binding</keyword>
<keyword evidence="12" id="KW-0966">Cell projection</keyword>
<dbReference type="Gene3D" id="1.10.8.720">
    <property type="entry name" value="Region D6 of dynein motor"/>
    <property type="match status" value="1"/>
</dbReference>
<proteinExistence type="predicted"/>
<dbReference type="Pfam" id="PF03028">
    <property type="entry name" value="Dynein_heavy"/>
    <property type="match status" value="1"/>
</dbReference>
<dbReference type="GO" id="GO:0008569">
    <property type="term" value="F:minus-end-directed microtubule motor activity"/>
    <property type="evidence" value="ECO:0007669"/>
    <property type="project" value="InterPro"/>
</dbReference>
<evidence type="ECO:0000259" key="15">
    <source>
        <dbReference type="Pfam" id="PF18199"/>
    </source>
</evidence>
<dbReference type="FunFam" id="1.20.1270.280:FF:000005">
    <property type="entry name" value="Dynein axonemal heavy chain 10"/>
    <property type="match status" value="1"/>
</dbReference>
<evidence type="ECO:0000256" key="5">
    <source>
        <dbReference type="ARBA" id="ARBA00022741"/>
    </source>
</evidence>
<organism evidence="16">
    <name type="scientific">Spongospora subterranea</name>
    <dbReference type="NCBI Taxonomy" id="70186"/>
    <lineage>
        <taxon>Eukaryota</taxon>
        <taxon>Sar</taxon>
        <taxon>Rhizaria</taxon>
        <taxon>Endomyxa</taxon>
        <taxon>Phytomyxea</taxon>
        <taxon>Plasmodiophorida</taxon>
        <taxon>Plasmodiophoridae</taxon>
        <taxon>Spongospora</taxon>
    </lineage>
</organism>
<evidence type="ECO:0000256" key="1">
    <source>
        <dbReference type="ARBA" id="ARBA00004138"/>
    </source>
</evidence>
<dbReference type="Gene3D" id="3.40.50.300">
    <property type="entry name" value="P-loop containing nucleotide triphosphate hydrolases"/>
    <property type="match status" value="1"/>
</dbReference>
<keyword evidence="6" id="KW-0067">ATP-binding</keyword>
<dbReference type="Pfam" id="PF18199">
    <property type="entry name" value="Dynein_C"/>
    <property type="match status" value="1"/>
</dbReference>
<evidence type="ECO:0000256" key="8">
    <source>
        <dbReference type="ARBA" id="ARBA00023054"/>
    </source>
</evidence>
<dbReference type="FunFam" id="1.10.8.1220:FF:000001">
    <property type="entry name" value="Dynein axonemal heavy chain 5"/>
    <property type="match status" value="1"/>
</dbReference>
<feature type="non-terminal residue" evidence="16">
    <location>
        <position position="709"/>
    </location>
</feature>
<dbReference type="Pfam" id="PF18198">
    <property type="entry name" value="AAA_lid_11"/>
    <property type="match status" value="1"/>
</dbReference>
<dbReference type="GO" id="GO:0030286">
    <property type="term" value="C:dynein complex"/>
    <property type="evidence" value="ECO:0007669"/>
    <property type="project" value="UniProtKB-KW"/>
</dbReference>
<evidence type="ECO:0000259" key="14">
    <source>
        <dbReference type="Pfam" id="PF18198"/>
    </source>
</evidence>
<dbReference type="EMBL" id="HACM01001268">
    <property type="protein sequence ID" value="CRZ01710.1"/>
    <property type="molecule type" value="Transcribed_RNA"/>
</dbReference>
<dbReference type="PANTHER" id="PTHR22878:SF63">
    <property type="entry name" value="DYNEIN AXONEMAL HEAVY CHAIN 10"/>
    <property type="match status" value="1"/>
</dbReference>
<keyword evidence="11" id="KW-0206">Cytoskeleton</keyword>
<evidence type="ECO:0000256" key="12">
    <source>
        <dbReference type="ARBA" id="ARBA00023273"/>
    </source>
</evidence>
<dbReference type="InterPro" id="IPR042219">
    <property type="entry name" value="AAA_lid_11_sf"/>
</dbReference>
<evidence type="ECO:0000256" key="11">
    <source>
        <dbReference type="ARBA" id="ARBA00023212"/>
    </source>
</evidence>
<evidence type="ECO:0008006" key="17">
    <source>
        <dbReference type="Google" id="ProtNLM"/>
    </source>
</evidence>
<sequence length="709" mass="81418">IAEQLEESAITANELEKVTAGYRAAAKRGAILFFAISGLSNISKMYEYSLSSYLQLFLRALTTSERDPMITYRLKNIITKLTKMVYDYVCTGIFERHKLMFSFQMTVMIMEDELDRQELDFFLKGNISLDSNDEDRPDDWISAQAWKDLQRLSGISEVFTTLLSHVTEHSEQWRSWQGKERPEDEPMPEGYGAQFTKMQSMLILRCFRPDRIYTDVRRFVVQIMGDQYYVQPPVLEFGRILAQSSAKSPVVFILSPGADPMIELDKLAEQHGIKQSNRFRHLALGQGQGDIALSLLKSGSSRGFWIVLQNCHLMSSWLKTLEKLLESLSLTSVNPDFRLWLTTDPTPRFPLGILQRSLKVVTEPPDGLRLNIRSSYSRITDDVLNDCPHPAFPSLVYVLSFFHAVVQERRKYGKIGWNVMYDFNESDFNVSLRLLSMYLTKAWNNHDEMMPWGSLRYLIGEAMYGGRVTDSYDRRILITYLDEYMGDFLFDQSQPFYFSRSGYDYMIPATKTIKGYEEAIQTIPLDYSPEVFGLHSNAEIGYFSDATKQMWRDLIDLQPRSVADSSGASREEIITRIAADIERKVPEPFDLQIIRRSLSAAAATRANRPEEPIPPCAIVLMQELERWNILIAKMSASLAELQKALAGEIGMSSELEAIGSSLFNGYLPEVWRALAPQTKKMLGSWIQHFQRRYDQYQNWILQGDDPIVI</sequence>